<dbReference type="EMBL" id="MU003500">
    <property type="protein sequence ID" value="KAF2473424.1"/>
    <property type="molecule type" value="Genomic_DNA"/>
</dbReference>
<evidence type="ECO:0000313" key="1">
    <source>
        <dbReference type="EMBL" id="KAF2473424.1"/>
    </source>
</evidence>
<protein>
    <submittedName>
        <fullName evidence="1">Uncharacterized protein</fullName>
    </submittedName>
</protein>
<comment type="caution">
    <text evidence="1">The sequence shown here is derived from an EMBL/GenBank/DDBJ whole genome shotgun (WGS) entry which is preliminary data.</text>
</comment>
<keyword evidence="2" id="KW-1185">Reference proteome</keyword>
<proteinExistence type="predicted"/>
<accession>A0ACB6R2E6</accession>
<reference evidence="1" key="1">
    <citation type="journal article" date="2020" name="Stud. Mycol.">
        <title>101 Dothideomycetes genomes: a test case for predicting lifestyles and emergence of pathogens.</title>
        <authorList>
            <person name="Haridas S."/>
            <person name="Albert R."/>
            <person name="Binder M."/>
            <person name="Bloem J."/>
            <person name="Labutti K."/>
            <person name="Salamov A."/>
            <person name="Andreopoulos B."/>
            <person name="Baker S."/>
            <person name="Barry K."/>
            <person name="Bills G."/>
            <person name="Bluhm B."/>
            <person name="Cannon C."/>
            <person name="Castanera R."/>
            <person name="Culley D."/>
            <person name="Daum C."/>
            <person name="Ezra D."/>
            <person name="Gonzalez J."/>
            <person name="Henrissat B."/>
            <person name="Kuo A."/>
            <person name="Liang C."/>
            <person name="Lipzen A."/>
            <person name="Lutzoni F."/>
            <person name="Magnuson J."/>
            <person name="Mondo S."/>
            <person name="Nolan M."/>
            <person name="Ohm R."/>
            <person name="Pangilinan J."/>
            <person name="Park H.-J."/>
            <person name="Ramirez L."/>
            <person name="Alfaro M."/>
            <person name="Sun H."/>
            <person name="Tritt A."/>
            <person name="Yoshinaga Y."/>
            <person name="Zwiers L.-H."/>
            <person name="Turgeon B."/>
            <person name="Goodwin S."/>
            <person name="Spatafora J."/>
            <person name="Crous P."/>
            <person name="Grigoriev I."/>
        </authorList>
    </citation>
    <scope>NUCLEOTIDE SEQUENCE</scope>
    <source>
        <strain evidence="1">ATCC 200398</strain>
    </source>
</reference>
<dbReference type="Proteomes" id="UP000799755">
    <property type="component" value="Unassembled WGS sequence"/>
</dbReference>
<name>A0ACB6R2E6_9PLEO</name>
<sequence>MPLIYGEGAKAFKGLQEKTIQETGRRLVKTLLVTTPRDFLEMGDFIMTNKGLRIHASLLQHQGVLPLQCHRLLGKSAGDGDSICRKRKFLPSIMASYRYARKVITSRALIWGLLAQSKHGASLNIKSHLAWGIYAIPRFEIWLRLVPHSSTTSCTQREPSPLGRSMYHAVQCITRTNKGVKRSVRRKLPYNITIRLPCF</sequence>
<evidence type="ECO:0000313" key="2">
    <source>
        <dbReference type="Proteomes" id="UP000799755"/>
    </source>
</evidence>
<gene>
    <name evidence="1" type="ORF">BDR25DRAFT_352839</name>
</gene>
<organism evidence="1 2">
    <name type="scientific">Lindgomyces ingoldianus</name>
    <dbReference type="NCBI Taxonomy" id="673940"/>
    <lineage>
        <taxon>Eukaryota</taxon>
        <taxon>Fungi</taxon>
        <taxon>Dikarya</taxon>
        <taxon>Ascomycota</taxon>
        <taxon>Pezizomycotina</taxon>
        <taxon>Dothideomycetes</taxon>
        <taxon>Pleosporomycetidae</taxon>
        <taxon>Pleosporales</taxon>
        <taxon>Lindgomycetaceae</taxon>
        <taxon>Lindgomyces</taxon>
    </lineage>
</organism>